<dbReference type="PRINTS" id="PR00598">
    <property type="entry name" value="HTHMARR"/>
</dbReference>
<dbReference type="GO" id="GO:0003700">
    <property type="term" value="F:DNA-binding transcription factor activity"/>
    <property type="evidence" value="ECO:0007669"/>
    <property type="project" value="InterPro"/>
</dbReference>
<dbReference type="Pfam" id="PF01047">
    <property type="entry name" value="MarR"/>
    <property type="match status" value="1"/>
</dbReference>
<keyword evidence="1" id="KW-0805">Transcription regulation</keyword>
<dbReference type="Proteomes" id="UP000220840">
    <property type="component" value="Unassembled WGS sequence"/>
</dbReference>
<dbReference type="InterPro" id="IPR036390">
    <property type="entry name" value="WH_DNA-bd_sf"/>
</dbReference>
<dbReference type="InterPro" id="IPR036388">
    <property type="entry name" value="WH-like_DNA-bd_sf"/>
</dbReference>
<dbReference type="EMBL" id="PDCJ01000001">
    <property type="protein sequence ID" value="PEG31637.1"/>
    <property type="molecule type" value="Genomic_DNA"/>
</dbReference>
<proteinExistence type="predicted"/>
<gene>
    <name evidence="5" type="ORF">CQ394_08055</name>
</gene>
<dbReference type="PROSITE" id="PS50995">
    <property type="entry name" value="HTH_MARR_2"/>
    <property type="match status" value="1"/>
</dbReference>
<accession>A0A2A7MJC3</accession>
<evidence type="ECO:0000313" key="6">
    <source>
        <dbReference type="Proteomes" id="UP000220840"/>
    </source>
</evidence>
<evidence type="ECO:0000259" key="4">
    <source>
        <dbReference type="PROSITE" id="PS50995"/>
    </source>
</evidence>
<dbReference type="STRING" id="137838.GCA_001458595_03081"/>
<dbReference type="Gene3D" id="1.10.10.10">
    <property type="entry name" value="Winged helix-like DNA-binding domain superfamily/Winged helix DNA-binding domain"/>
    <property type="match status" value="1"/>
</dbReference>
<evidence type="ECO:0000256" key="3">
    <source>
        <dbReference type="ARBA" id="ARBA00023163"/>
    </source>
</evidence>
<comment type="caution">
    <text evidence="5">The sequence shown here is derived from an EMBL/GenBank/DDBJ whole genome shotgun (WGS) entry which is preliminary data.</text>
</comment>
<dbReference type="SMART" id="SM00347">
    <property type="entry name" value="HTH_MARR"/>
    <property type="match status" value="1"/>
</dbReference>
<feature type="domain" description="HTH marR-type" evidence="4">
    <location>
        <begin position="6"/>
        <end position="139"/>
    </location>
</feature>
<keyword evidence="2" id="KW-0238">DNA-binding</keyword>
<sequence>MSDTISNNLYNALQRLNRQMHRSRHRIMPPIEGLNRGQIRLLFLISKNDGIIQRDLADMMDIRPSSLTEMLSNLEQHLFIVRKSDEKDRRVMHVYLADAGRNAIEGFNQVNDKLSASIFNCLTTEESEKMLEMVNKINENLEMTNGADEVGHCEKNMHHHHCHGHKDHHKHFIED</sequence>
<evidence type="ECO:0000256" key="2">
    <source>
        <dbReference type="ARBA" id="ARBA00023125"/>
    </source>
</evidence>
<dbReference type="GO" id="GO:0003677">
    <property type="term" value="F:DNA binding"/>
    <property type="evidence" value="ECO:0007669"/>
    <property type="project" value="UniProtKB-KW"/>
</dbReference>
<dbReference type="PANTHER" id="PTHR42756:SF1">
    <property type="entry name" value="TRANSCRIPTIONAL REPRESSOR OF EMRAB OPERON"/>
    <property type="match status" value="1"/>
</dbReference>
<name>A0A2A7MJC3_9CLOT</name>
<protein>
    <submittedName>
        <fullName evidence="5">MarR family transcriptional regulator</fullName>
    </submittedName>
</protein>
<keyword evidence="6" id="KW-1185">Reference proteome</keyword>
<dbReference type="PANTHER" id="PTHR42756">
    <property type="entry name" value="TRANSCRIPTIONAL REGULATOR, MARR"/>
    <property type="match status" value="1"/>
</dbReference>
<reference evidence="5 6" key="1">
    <citation type="submission" date="2017-10" db="EMBL/GenBank/DDBJ databases">
        <title>Effective Description of Clostridium neonatale sp. nov. linked to necrotizing enterocolitis in neonates and a clarification of species assignable to the genus Clostridium (Prazmowski 1880) emend. Lawson and Rainey 2016.</title>
        <authorList>
            <person name="Bernard K."/>
            <person name="Burdz T."/>
            <person name="Wiebe D."/>
            <person name="Balcewich B."/>
            <person name="Alfa M."/>
            <person name="Bernier A.-M."/>
        </authorList>
    </citation>
    <scope>NUCLEOTIDE SEQUENCE [LARGE SCALE GENOMIC DNA]</scope>
    <source>
        <strain evidence="5 6">LCDC99A005</strain>
    </source>
</reference>
<evidence type="ECO:0000256" key="1">
    <source>
        <dbReference type="ARBA" id="ARBA00023015"/>
    </source>
</evidence>
<dbReference type="AlphaFoldDB" id="A0A2A7MJC3"/>
<dbReference type="RefSeq" id="WP_058295793.1">
    <property type="nucleotide sequence ID" value="NZ_CAMRXB010000023.1"/>
</dbReference>
<keyword evidence="3" id="KW-0804">Transcription</keyword>
<organism evidence="5 6">
    <name type="scientific">Clostridium neonatale</name>
    <dbReference type="NCBI Taxonomy" id="137838"/>
    <lineage>
        <taxon>Bacteria</taxon>
        <taxon>Bacillati</taxon>
        <taxon>Bacillota</taxon>
        <taxon>Clostridia</taxon>
        <taxon>Eubacteriales</taxon>
        <taxon>Clostridiaceae</taxon>
        <taxon>Clostridium</taxon>
    </lineage>
</organism>
<dbReference type="SUPFAM" id="SSF46785">
    <property type="entry name" value="Winged helix' DNA-binding domain"/>
    <property type="match status" value="1"/>
</dbReference>
<dbReference type="InterPro" id="IPR000835">
    <property type="entry name" value="HTH_MarR-typ"/>
</dbReference>
<dbReference type="OrthoDB" id="795750at2"/>
<evidence type="ECO:0000313" key="5">
    <source>
        <dbReference type="EMBL" id="PEG31637.1"/>
    </source>
</evidence>